<comment type="catalytic activity">
    <reaction evidence="1">
        <text>ATP + protein L-histidine = ADP + protein N-phospho-L-histidine.</text>
        <dbReference type="EC" id="2.7.13.3"/>
    </reaction>
</comment>
<gene>
    <name evidence="21" type="ORF">BXP70_00730</name>
</gene>
<feature type="domain" description="PAC" evidence="19">
    <location>
        <begin position="568"/>
        <end position="619"/>
    </location>
</feature>
<name>A0A243WJ02_9BACT</name>
<dbReference type="AlphaFoldDB" id="A0A243WJ02"/>
<dbReference type="SUPFAM" id="SSF47226">
    <property type="entry name" value="Histidine-containing phosphotransfer domain, HPT domain"/>
    <property type="match status" value="1"/>
</dbReference>
<comment type="caution">
    <text evidence="21">The sequence shown here is derived from an EMBL/GenBank/DDBJ whole genome shotgun (WGS) entry which is preliminary data.</text>
</comment>
<dbReference type="FunFam" id="3.30.565.10:FF:000010">
    <property type="entry name" value="Sensor histidine kinase RcsC"/>
    <property type="match status" value="1"/>
</dbReference>
<dbReference type="InterPro" id="IPR036890">
    <property type="entry name" value="HATPase_C_sf"/>
</dbReference>
<dbReference type="PANTHER" id="PTHR45339">
    <property type="entry name" value="HYBRID SIGNAL TRANSDUCTION HISTIDINE KINASE J"/>
    <property type="match status" value="1"/>
</dbReference>
<evidence type="ECO:0000256" key="3">
    <source>
        <dbReference type="ARBA" id="ARBA00012438"/>
    </source>
</evidence>
<keyword evidence="4" id="KW-1003">Cell membrane</keyword>
<feature type="domain" description="PAS" evidence="18">
    <location>
        <begin position="494"/>
        <end position="565"/>
    </location>
</feature>
<feature type="domain" description="PAS" evidence="18">
    <location>
        <begin position="354"/>
        <end position="431"/>
    </location>
</feature>
<dbReference type="FunFam" id="1.10.287.130:FF:000004">
    <property type="entry name" value="Ethylene receptor 1"/>
    <property type="match status" value="1"/>
</dbReference>
<feature type="domain" description="PAS" evidence="18">
    <location>
        <begin position="221"/>
        <end position="298"/>
    </location>
</feature>
<dbReference type="PROSITE" id="PS50113">
    <property type="entry name" value="PAC"/>
    <property type="match status" value="3"/>
</dbReference>
<evidence type="ECO:0000256" key="15">
    <source>
        <dbReference type="PROSITE-ProRule" id="PRU00169"/>
    </source>
</evidence>
<dbReference type="SUPFAM" id="SSF55785">
    <property type="entry name" value="PYP-like sensor domain (PAS domain)"/>
    <property type="match status" value="4"/>
</dbReference>
<protein>
    <recommendedName>
        <fullName evidence="3">histidine kinase</fullName>
        <ecNumber evidence="3">2.7.13.3</ecNumber>
    </recommendedName>
</protein>
<dbReference type="SUPFAM" id="SSF55874">
    <property type="entry name" value="ATPase domain of HSP90 chaperone/DNA topoisomerase II/histidine kinase"/>
    <property type="match status" value="1"/>
</dbReference>
<accession>A0A243WJ02</accession>
<evidence type="ECO:0000256" key="1">
    <source>
        <dbReference type="ARBA" id="ARBA00000085"/>
    </source>
</evidence>
<dbReference type="InterPro" id="IPR035965">
    <property type="entry name" value="PAS-like_dom_sf"/>
</dbReference>
<keyword evidence="6" id="KW-0808">Transferase</keyword>
<dbReference type="InterPro" id="IPR000014">
    <property type="entry name" value="PAS"/>
</dbReference>
<dbReference type="SUPFAM" id="SSF52172">
    <property type="entry name" value="CheY-like"/>
    <property type="match status" value="1"/>
</dbReference>
<sequence>MSTAVIALTQHYTVALVNERLCSLFGLTERPERYVGEPYNALFDQTTIKFCDARKVRAQLQSAVYNQTRMTGMIATLSDGKVLQCDYLPVVQDGQTTLHLWSFENVTQQQQTQQRVQELSRLAEQSPYPIVHFNRTGQALYANPAAESVLADLADPAEAACQEHLLREIAQALADRQPRTSERQLASRFYLWTVVPLQESANVYLTDITARRNAEADLLRSQLFVARINDTVPILVLLYDLEEQRITYANQQCYHLLGYSESELMAMDSVALVQLVVVEDRHLLPQQSVELTHLSDSQIVTVEYRLRHRDGTHKWFRSMSTVFTRHPDGRVKQIVASAQDITQQRTTELALRQSRLFVERIANTAPNMIYIYDLNTFSMVYSNRQAYSLFGYTENELQRMGPSMLAQLFPASEVRRIERHMRELHKLADGEILTIEVYIIHRSGFVRWIRLTHSPFERDDHGVVQQVIGVAEDITKWKTADEQRRAANRRLAEQNHLFRQVIDTTPHLVYLKDEQGNYLLANRATADLFGLTTAEIIRTNPSQLPIDPEQAAHHLQYDRQVITTGDEVVREESFTRPNGEVMWFYSIRRPFELADGTVQVLGVSSNITELKQAQTALQEAKEAAEENANAKQAFLANMSHEIRTPMNGVLGLASLLAKTTLNEQQSQYLDHIRHSAENLLVVINDILAMAQLGAGKIQPEATQFDLREVLQASLHSLQPRATEKGISLQLEEPPAHVPTLVIGDPYRLRQILLNLLSNAVKFTNEGAVWLTSRLLTESEEEMHFEFSVRDTGIGIPAHQLKNVFEAFTQASESTAREYGGSGLGLSISRGLVELLGGAITAESTPNEGSTFRFNLPFARASADAPPAASSLPEPHYQSLGARRVLLTEDNRINQMLVEVILRNWGLQVDTASTGQEAIALFQQHSYDVVLMDIQMPGLDGVATTNLLRQHPDPERAATPVIALTAHAMPGENERYRAAGLDGYLSKPFREEELFRVIATALHERPPVIQPQADAPMQEPTEPLYDLSSVRRLTHNNEAFVRRLVTLFIQTTPPCVLDLERHLASKQWEALSAAAHHLKSSLDGLQIRPLHDTIRQLEACKSVPADLATVENNVAKIREVTSQVITQLQEEFPS</sequence>
<comment type="subcellular location">
    <subcellularLocation>
        <location evidence="2">Cell membrane</location>
        <topology evidence="2">Multi-pass membrane protein</topology>
    </subcellularLocation>
</comment>
<evidence type="ECO:0000256" key="12">
    <source>
        <dbReference type="ARBA" id="ARBA00023012"/>
    </source>
</evidence>
<keyword evidence="8" id="KW-0547">Nucleotide-binding</keyword>
<evidence type="ECO:0000313" key="21">
    <source>
        <dbReference type="EMBL" id="OUJ75856.1"/>
    </source>
</evidence>
<dbReference type="SMART" id="SM00086">
    <property type="entry name" value="PAC"/>
    <property type="match status" value="3"/>
</dbReference>
<evidence type="ECO:0000256" key="6">
    <source>
        <dbReference type="ARBA" id="ARBA00022679"/>
    </source>
</evidence>
<reference evidence="21 22" key="1">
    <citation type="submission" date="2017-01" db="EMBL/GenBank/DDBJ databases">
        <title>A new Hymenobacter.</title>
        <authorList>
            <person name="Liang Y."/>
            <person name="Feng F."/>
        </authorList>
    </citation>
    <scope>NUCLEOTIDE SEQUENCE [LARGE SCALE GENOMIC DNA]</scope>
    <source>
        <strain evidence="21">MIMBbqt21</strain>
    </source>
</reference>
<dbReference type="SMART" id="SM00388">
    <property type="entry name" value="HisKA"/>
    <property type="match status" value="1"/>
</dbReference>
<evidence type="ECO:0000256" key="9">
    <source>
        <dbReference type="ARBA" id="ARBA00022777"/>
    </source>
</evidence>
<dbReference type="InterPro" id="IPR001789">
    <property type="entry name" value="Sig_transdc_resp-reg_receiver"/>
</dbReference>
<organism evidence="21 22">
    <name type="scientific">Hymenobacter crusticola</name>
    <dbReference type="NCBI Taxonomy" id="1770526"/>
    <lineage>
        <taxon>Bacteria</taxon>
        <taxon>Pseudomonadati</taxon>
        <taxon>Bacteroidota</taxon>
        <taxon>Cytophagia</taxon>
        <taxon>Cytophagales</taxon>
        <taxon>Hymenobacteraceae</taxon>
        <taxon>Hymenobacter</taxon>
    </lineage>
</organism>
<feature type="domain" description="Response regulatory" evidence="17">
    <location>
        <begin position="883"/>
        <end position="1001"/>
    </location>
</feature>
<evidence type="ECO:0000259" key="19">
    <source>
        <dbReference type="PROSITE" id="PS50113"/>
    </source>
</evidence>
<dbReference type="CDD" id="cd16922">
    <property type="entry name" value="HATPase_EvgS-ArcB-TorS-like"/>
    <property type="match status" value="1"/>
</dbReference>
<evidence type="ECO:0000259" key="18">
    <source>
        <dbReference type="PROSITE" id="PS50112"/>
    </source>
</evidence>
<evidence type="ECO:0000256" key="14">
    <source>
        <dbReference type="PROSITE-ProRule" id="PRU00110"/>
    </source>
</evidence>
<evidence type="ECO:0000259" key="16">
    <source>
        <dbReference type="PROSITE" id="PS50109"/>
    </source>
</evidence>
<dbReference type="GO" id="GO:0005524">
    <property type="term" value="F:ATP binding"/>
    <property type="evidence" value="ECO:0007669"/>
    <property type="project" value="UniProtKB-KW"/>
</dbReference>
<keyword evidence="10" id="KW-0067">ATP-binding</keyword>
<dbReference type="EMBL" id="MTSE01000001">
    <property type="protein sequence ID" value="OUJ75856.1"/>
    <property type="molecule type" value="Genomic_DNA"/>
</dbReference>
<dbReference type="NCBIfam" id="TIGR00229">
    <property type="entry name" value="sensory_box"/>
    <property type="match status" value="3"/>
</dbReference>
<dbReference type="Proteomes" id="UP000194873">
    <property type="component" value="Unassembled WGS sequence"/>
</dbReference>
<evidence type="ECO:0000256" key="4">
    <source>
        <dbReference type="ARBA" id="ARBA00022475"/>
    </source>
</evidence>
<keyword evidence="9" id="KW-0418">Kinase</keyword>
<dbReference type="Pfam" id="PF01627">
    <property type="entry name" value="Hpt"/>
    <property type="match status" value="1"/>
</dbReference>
<evidence type="ECO:0000256" key="11">
    <source>
        <dbReference type="ARBA" id="ARBA00022989"/>
    </source>
</evidence>
<dbReference type="Pfam" id="PF08448">
    <property type="entry name" value="PAS_4"/>
    <property type="match status" value="1"/>
</dbReference>
<keyword evidence="11" id="KW-1133">Transmembrane helix</keyword>
<dbReference type="InterPro" id="IPR013655">
    <property type="entry name" value="PAS_fold_3"/>
</dbReference>
<proteinExistence type="predicted"/>
<dbReference type="Gene3D" id="3.30.565.10">
    <property type="entry name" value="Histidine kinase-like ATPase, C-terminal domain"/>
    <property type="match status" value="1"/>
</dbReference>
<dbReference type="PROSITE" id="PS50110">
    <property type="entry name" value="RESPONSE_REGULATORY"/>
    <property type="match status" value="1"/>
</dbReference>
<dbReference type="PROSITE" id="PS50894">
    <property type="entry name" value="HPT"/>
    <property type="match status" value="1"/>
</dbReference>
<dbReference type="Pfam" id="PF08447">
    <property type="entry name" value="PAS_3"/>
    <property type="match status" value="2"/>
</dbReference>
<dbReference type="InterPro" id="IPR036097">
    <property type="entry name" value="HisK_dim/P_sf"/>
</dbReference>
<dbReference type="InterPro" id="IPR013656">
    <property type="entry name" value="PAS_4"/>
</dbReference>
<dbReference type="GO" id="GO:0005886">
    <property type="term" value="C:plasma membrane"/>
    <property type="evidence" value="ECO:0007669"/>
    <property type="project" value="UniProtKB-SubCell"/>
</dbReference>
<feature type="domain" description="PAC" evidence="19">
    <location>
        <begin position="433"/>
        <end position="486"/>
    </location>
</feature>
<keyword evidence="13" id="KW-0472">Membrane</keyword>
<feature type="domain" description="Histidine kinase" evidence="16">
    <location>
        <begin position="637"/>
        <end position="859"/>
    </location>
</feature>
<dbReference type="Pfam" id="PF02518">
    <property type="entry name" value="HATPase_c"/>
    <property type="match status" value="1"/>
</dbReference>
<keyword evidence="5 15" id="KW-0597">Phosphoprotein</keyword>
<evidence type="ECO:0000256" key="10">
    <source>
        <dbReference type="ARBA" id="ARBA00022840"/>
    </source>
</evidence>
<dbReference type="Pfam" id="PF00512">
    <property type="entry name" value="HisKA"/>
    <property type="match status" value="1"/>
</dbReference>
<dbReference type="PANTHER" id="PTHR45339:SF1">
    <property type="entry name" value="HYBRID SIGNAL TRANSDUCTION HISTIDINE KINASE J"/>
    <property type="match status" value="1"/>
</dbReference>
<dbReference type="SMART" id="SM00091">
    <property type="entry name" value="PAS"/>
    <property type="match status" value="4"/>
</dbReference>
<dbReference type="SMART" id="SM00448">
    <property type="entry name" value="REC"/>
    <property type="match status" value="1"/>
</dbReference>
<dbReference type="PRINTS" id="PR00344">
    <property type="entry name" value="BCTRLSENSOR"/>
</dbReference>
<dbReference type="EC" id="2.7.13.3" evidence="3"/>
<evidence type="ECO:0000256" key="2">
    <source>
        <dbReference type="ARBA" id="ARBA00004651"/>
    </source>
</evidence>
<dbReference type="InterPro" id="IPR005467">
    <property type="entry name" value="His_kinase_dom"/>
</dbReference>
<dbReference type="Gene3D" id="3.30.450.20">
    <property type="entry name" value="PAS domain"/>
    <property type="match status" value="5"/>
</dbReference>
<dbReference type="GO" id="GO:0000155">
    <property type="term" value="F:phosphorelay sensor kinase activity"/>
    <property type="evidence" value="ECO:0007669"/>
    <property type="project" value="InterPro"/>
</dbReference>
<keyword evidence="12" id="KW-0902">Two-component regulatory system</keyword>
<dbReference type="InterPro" id="IPR003594">
    <property type="entry name" value="HATPase_dom"/>
</dbReference>
<feature type="modified residue" description="Phosphohistidine" evidence="14">
    <location>
        <position position="1075"/>
    </location>
</feature>
<feature type="domain" description="HPt" evidence="20">
    <location>
        <begin position="1036"/>
        <end position="1130"/>
    </location>
</feature>
<evidence type="ECO:0000259" key="17">
    <source>
        <dbReference type="PROSITE" id="PS50110"/>
    </source>
</evidence>
<evidence type="ECO:0000313" key="22">
    <source>
        <dbReference type="Proteomes" id="UP000194873"/>
    </source>
</evidence>
<keyword evidence="7" id="KW-0812">Transmembrane</keyword>
<evidence type="ECO:0000256" key="13">
    <source>
        <dbReference type="ARBA" id="ARBA00023136"/>
    </source>
</evidence>
<dbReference type="Gene3D" id="1.20.120.160">
    <property type="entry name" value="HPT domain"/>
    <property type="match status" value="1"/>
</dbReference>
<dbReference type="InterPro" id="IPR004358">
    <property type="entry name" value="Sig_transdc_His_kin-like_C"/>
</dbReference>
<dbReference type="Gene3D" id="3.40.50.2300">
    <property type="match status" value="1"/>
</dbReference>
<dbReference type="InterPro" id="IPR003661">
    <property type="entry name" value="HisK_dim/P_dom"/>
</dbReference>
<dbReference type="InterPro" id="IPR001610">
    <property type="entry name" value="PAC"/>
</dbReference>
<feature type="domain" description="PAC" evidence="19">
    <location>
        <begin position="300"/>
        <end position="353"/>
    </location>
</feature>
<dbReference type="CDD" id="cd00082">
    <property type="entry name" value="HisKA"/>
    <property type="match status" value="1"/>
</dbReference>
<keyword evidence="22" id="KW-1185">Reference proteome</keyword>
<dbReference type="Pfam" id="PF00072">
    <property type="entry name" value="Response_reg"/>
    <property type="match status" value="1"/>
</dbReference>
<evidence type="ECO:0000259" key="20">
    <source>
        <dbReference type="PROSITE" id="PS50894"/>
    </source>
</evidence>
<dbReference type="Gene3D" id="1.10.287.130">
    <property type="match status" value="1"/>
</dbReference>
<evidence type="ECO:0000256" key="7">
    <source>
        <dbReference type="ARBA" id="ARBA00022692"/>
    </source>
</evidence>
<dbReference type="InterPro" id="IPR036641">
    <property type="entry name" value="HPT_dom_sf"/>
</dbReference>
<dbReference type="SMART" id="SM00387">
    <property type="entry name" value="HATPase_c"/>
    <property type="match status" value="1"/>
</dbReference>
<dbReference type="SUPFAM" id="SSF47384">
    <property type="entry name" value="Homodimeric domain of signal transducing histidine kinase"/>
    <property type="match status" value="1"/>
</dbReference>
<dbReference type="PROSITE" id="PS50112">
    <property type="entry name" value="PAS"/>
    <property type="match status" value="3"/>
</dbReference>
<dbReference type="InterPro" id="IPR000700">
    <property type="entry name" value="PAS-assoc_C"/>
</dbReference>
<dbReference type="PROSITE" id="PS50109">
    <property type="entry name" value="HIS_KIN"/>
    <property type="match status" value="1"/>
</dbReference>
<evidence type="ECO:0000256" key="5">
    <source>
        <dbReference type="ARBA" id="ARBA00022553"/>
    </source>
</evidence>
<evidence type="ECO:0000256" key="8">
    <source>
        <dbReference type="ARBA" id="ARBA00022741"/>
    </source>
</evidence>
<dbReference type="CDD" id="cd00130">
    <property type="entry name" value="PAS"/>
    <property type="match status" value="3"/>
</dbReference>
<dbReference type="CDD" id="cd17546">
    <property type="entry name" value="REC_hyHK_CKI1_RcsC-like"/>
    <property type="match status" value="1"/>
</dbReference>
<feature type="modified residue" description="4-aspartylphosphate" evidence="15">
    <location>
        <position position="932"/>
    </location>
</feature>
<dbReference type="InterPro" id="IPR008207">
    <property type="entry name" value="Sig_transdc_His_kin_Hpt_dom"/>
</dbReference>
<dbReference type="InterPro" id="IPR011006">
    <property type="entry name" value="CheY-like_superfamily"/>
</dbReference>